<evidence type="ECO:0000313" key="1">
    <source>
        <dbReference type="EMBL" id="KAJ5078805.1"/>
    </source>
</evidence>
<reference evidence="1" key="1">
    <citation type="submission" date="2022-10" db="EMBL/GenBank/DDBJ databases">
        <title>Novel sulphate-reducing endosymbionts in the free-living metamonad Anaeramoeba.</title>
        <authorList>
            <person name="Jerlstrom-Hultqvist J."/>
            <person name="Cepicka I."/>
            <person name="Gallot-Lavallee L."/>
            <person name="Salas-Leiva D."/>
            <person name="Curtis B.A."/>
            <person name="Zahonova K."/>
            <person name="Pipaliya S."/>
            <person name="Dacks J."/>
            <person name="Roger A.J."/>
        </authorList>
    </citation>
    <scope>NUCLEOTIDE SEQUENCE</scope>
    <source>
        <strain evidence="1">BMAN</strain>
    </source>
</reference>
<accession>A0A9Q0LU94</accession>
<gene>
    <name evidence="1" type="ORF">M0811_04528</name>
</gene>
<dbReference type="AlphaFoldDB" id="A0A9Q0LU94"/>
<evidence type="ECO:0000313" key="2">
    <source>
        <dbReference type="Proteomes" id="UP001149090"/>
    </source>
</evidence>
<dbReference type="EMBL" id="JAPDFW010000044">
    <property type="protein sequence ID" value="KAJ5078805.1"/>
    <property type="molecule type" value="Genomic_DNA"/>
</dbReference>
<protein>
    <submittedName>
        <fullName evidence="1">Uncharacterized protein</fullName>
    </submittedName>
</protein>
<sequence>MKHLLFIHKQFKDNFENILENLDKKFKMEMTSFQILLLENSLEKITKNIPIFDFICVLKDFIRKLKGNFNNTYSFKKLFLFSIKDKTANIYKEIEENFDNDEVILLGNIFHVYQFCSNIFYGNQN</sequence>
<name>A0A9Q0LU94_ANAIG</name>
<organism evidence="1 2">
    <name type="scientific">Anaeramoeba ignava</name>
    <name type="common">Anaerobic marine amoeba</name>
    <dbReference type="NCBI Taxonomy" id="1746090"/>
    <lineage>
        <taxon>Eukaryota</taxon>
        <taxon>Metamonada</taxon>
        <taxon>Anaeramoebidae</taxon>
        <taxon>Anaeramoeba</taxon>
    </lineage>
</organism>
<comment type="caution">
    <text evidence="1">The sequence shown here is derived from an EMBL/GenBank/DDBJ whole genome shotgun (WGS) entry which is preliminary data.</text>
</comment>
<dbReference type="Proteomes" id="UP001149090">
    <property type="component" value="Unassembled WGS sequence"/>
</dbReference>
<proteinExistence type="predicted"/>
<keyword evidence="2" id="KW-1185">Reference proteome</keyword>